<evidence type="ECO:0000313" key="3">
    <source>
        <dbReference type="Proteomes" id="UP000799776"/>
    </source>
</evidence>
<evidence type="ECO:0000256" key="1">
    <source>
        <dbReference type="SAM" id="MobiDB-lite"/>
    </source>
</evidence>
<feature type="compositionally biased region" description="Polar residues" evidence="1">
    <location>
        <begin position="27"/>
        <end position="39"/>
    </location>
</feature>
<comment type="caution">
    <text evidence="2">The sequence shown here is derived from an EMBL/GenBank/DDBJ whole genome shotgun (WGS) entry which is preliminary data.</text>
</comment>
<evidence type="ECO:0000313" key="2">
    <source>
        <dbReference type="EMBL" id="KAF2087539.1"/>
    </source>
</evidence>
<feature type="compositionally biased region" description="Polar residues" evidence="1">
    <location>
        <begin position="402"/>
        <end position="414"/>
    </location>
</feature>
<dbReference type="EMBL" id="ML978719">
    <property type="protein sequence ID" value="KAF2087539.1"/>
    <property type="molecule type" value="Genomic_DNA"/>
</dbReference>
<dbReference type="Proteomes" id="UP000799776">
    <property type="component" value="Unassembled WGS sequence"/>
</dbReference>
<name>A0A9P4LXE3_9PEZI</name>
<feature type="compositionally biased region" description="Low complexity" evidence="1">
    <location>
        <begin position="526"/>
        <end position="541"/>
    </location>
</feature>
<gene>
    <name evidence="2" type="ORF">K490DRAFT_65369</name>
</gene>
<proteinExistence type="predicted"/>
<feature type="region of interest" description="Disordered" evidence="1">
    <location>
        <begin position="257"/>
        <end position="291"/>
    </location>
</feature>
<dbReference type="AlphaFoldDB" id="A0A9P4LXE3"/>
<organism evidence="2 3">
    <name type="scientific">Saccharata proteae CBS 121410</name>
    <dbReference type="NCBI Taxonomy" id="1314787"/>
    <lineage>
        <taxon>Eukaryota</taxon>
        <taxon>Fungi</taxon>
        <taxon>Dikarya</taxon>
        <taxon>Ascomycota</taxon>
        <taxon>Pezizomycotina</taxon>
        <taxon>Dothideomycetes</taxon>
        <taxon>Dothideomycetes incertae sedis</taxon>
        <taxon>Botryosphaeriales</taxon>
        <taxon>Saccharataceae</taxon>
        <taxon>Saccharata</taxon>
    </lineage>
</organism>
<keyword evidence="3" id="KW-1185">Reference proteome</keyword>
<feature type="compositionally biased region" description="Polar residues" evidence="1">
    <location>
        <begin position="542"/>
        <end position="552"/>
    </location>
</feature>
<feature type="compositionally biased region" description="Low complexity" evidence="1">
    <location>
        <begin position="422"/>
        <end position="432"/>
    </location>
</feature>
<feature type="compositionally biased region" description="Basic and acidic residues" evidence="1">
    <location>
        <begin position="64"/>
        <end position="91"/>
    </location>
</feature>
<accession>A0A9P4LXE3</accession>
<protein>
    <submittedName>
        <fullName evidence="2">Uncharacterized protein</fullName>
    </submittedName>
</protein>
<sequence>MAGSNDKKQPQAFPPPRVHRPGARNFSRPSTFAQHFSRASPSPPPPSRPPPPPPTTQQQPPPPQEKKADKMDWIPGMKEKRETAEAAQKEKEEEEAAEINEMAWKIRRQLANTGLNPKYKYNYLADQPKEKDGDEKDEDDVAMMIASFPTPSRQEDGDPVTPWPDLYPQANVFASLNREIHAPDDLKRAAYQEVFDLLSDTWLAITGQKTPTIFVAKILDEVLGVKLAPATPQPVSRKTSTPLLASFANAPIMGAAPSAFTTTPEKMSPALDSDGSPRPDSPTLGASQQNIFDTKRKATNPKTIVSTPHIAAIEKWTSVVNNLIYCPADNQKPHQSPLKHLTSLSMKIARAVLKHTGHDLAENKAAEKAQREKMEIQMERVQWKLSDKKGSSSGGGGDESDPFQTRDSQQNSPANKQDIKNKSSSSSGSIDGKTTRRSPPRMPRASTPVPGFRKSSSSDTHGSGHTASPTPKKKSSGDIRSPTTFPHVKKKTSSALTAASMHSPTIKKKSSTGSSPNHPPPSLKKTTTTTSIDTWVTTTTTSNPAETPQDTPTKLIPPMPSLTQSPYFAAGLRAAFATKFVSWAETWVEWAKWVEDEKGLSEDGGFNGSYALSSLGRAAASEKRAIAVAERLGWLAKPEQKTAGKSDDEDAGVENVDVEKAMERDVVWAKGGEVDGRMREMARRGEGGVWRRCERQMRGKALRGAKASEGLEAKKRFGELWREEFGGE</sequence>
<feature type="region of interest" description="Disordered" evidence="1">
    <location>
        <begin position="1"/>
        <end position="97"/>
    </location>
</feature>
<feature type="region of interest" description="Disordered" evidence="1">
    <location>
        <begin position="384"/>
        <end position="558"/>
    </location>
</feature>
<feature type="compositionally biased region" description="Low complexity" evidence="1">
    <location>
        <begin position="455"/>
        <end position="468"/>
    </location>
</feature>
<reference evidence="2" key="1">
    <citation type="journal article" date="2020" name="Stud. Mycol.">
        <title>101 Dothideomycetes genomes: a test case for predicting lifestyles and emergence of pathogens.</title>
        <authorList>
            <person name="Haridas S."/>
            <person name="Albert R."/>
            <person name="Binder M."/>
            <person name="Bloem J."/>
            <person name="Labutti K."/>
            <person name="Salamov A."/>
            <person name="Andreopoulos B."/>
            <person name="Baker S."/>
            <person name="Barry K."/>
            <person name="Bills G."/>
            <person name="Bluhm B."/>
            <person name="Cannon C."/>
            <person name="Castanera R."/>
            <person name="Culley D."/>
            <person name="Daum C."/>
            <person name="Ezra D."/>
            <person name="Gonzalez J."/>
            <person name="Henrissat B."/>
            <person name="Kuo A."/>
            <person name="Liang C."/>
            <person name="Lipzen A."/>
            <person name="Lutzoni F."/>
            <person name="Magnuson J."/>
            <person name="Mondo S."/>
            <person name="Nolan M."/>
            <person name="Ohm R."/>
            <person name="Pangilinan J."/>
            <person name="Park H.-J."/>
            <person name="Ramirez L."/>
            <person name="Alfaro M."/>
            <person name="Sun H."/>
            <person name="Tritt A."/>
            <person name="Yoshinaga Y."/>
            <person name="Zwiers L.-H."/>
            <person name="Turgeon B."/>
            <person name="Goodwin S."/>
            <person name="Spatafora J."/>
            <person name="Crous P."/>
            <person name="Grigoriev I."/>
        </authorList>
    </citation>
    <scope>NUCLEOTIDE SEQUENCE</scope>
    <source>
        <strain evidence="2">CBS 121410</strain>
    </source>
</reference>
<feature type="compositionally biased region" description="Pro residues" evidence="1">
    <location>
        <begin position="41"/>
        <end position="63"/>
    </location>
</feature>
<feature type="compositionally biased region" description="Polar residues" evidence="1">
    <location>
        <begin position="493"/>
        <end position="503"/>
    </location>
</feature>